<accession>A0AC61L5T3</accession>
<sequence>MIKSLISVSDKRDLKKFANDLSSLGIEIIATEGTARAILRNGIQASHVSELTGFSEMLGGRIKTLHPEVHAAIATGGIEIVVVNLIPMSSIEDMDIGGVALLKSAIKNFRNVAAVTDPDQYDGVIKEIRDTGGVSPKTGLALAIRASAYIVEYESKAGNLLEALRS</sequence>
<name>A0AC61L5T3_9EURY</name>
<comment type="caution">
    <text evidence="1">The sequence shown here is derived from an EMBL/GenBank/DDBJ whole genome shotgun (WGS) entry which is preliminary data.</text>
</comment>
<evidence type="ECO:0000313" key="2">
    <source>
        <dbReference type="Proteomes" id="UP000248329"/>
    </source>
</evidence>
<organism evidence="1 2">
    <name type="scientific">Candidatus Methanogaster sp</name>
    <dbReference type="NCBI Taxonomy" id="3386292"/>
    <lineage>
        <taxon>Archaea</taxon>
        <taxon>Methanobacteriati</taxon>
        <taxon>Methanobacteriota</taxon>
        <taxon>Stenosarchaea group</taxon>
        <taxon>Methanomicrobia</taxon>
        <taxon>Methanosarcinales</taxon>
        <taxon>ANME-2 cluster</taxon>
        <taxon>Candidatus Methanogasteraceae</taxon>
        <taxon>Candidatus Methanogaster</taxon>
    </lineage>
</organism>
<evidence type="ECO:0000313" key="1">
    <source>
        <dbReference type="EMBL" id="PXF61717.1"/>
    </source>
</evidence>
<proteinExistence type="predicted"/>
<gene>
    <name evidence="1" type="ORF">C4B59_02345</name>
</gene>
<protein>
    <submittedName>
        <fullName evidence="1">Uncharacterized protein</fullName>
    </submittedName>
</protein>
<dbReference type="Proteomes" id="UP000248329">
    <property type="component" value="Unassembled WGS sequence"/>
</dbReference>
<dbReference type="EMBL" id="PQXF01000003">
    <property type="protein sequence ID" value="PXF61717.1"/>
    <property type="molecule type" value="Genomic_DNA"/>
</dbReference>
<reference evidence="1" key="1">
    <citation type="submission" date="2018-01" db="EMBL/GenBank/DDBJ databases">
        <authorList>
            <person name="Krukenberg V."/>
        </authorList>
    </citation>
    <scope>NUCLEOTIDE SEQUENCE</scope>
    <source>
        <strain evidence="1">E20ANME2</strain>
    </source>
</reference>